<evidence type="ECO:0000256" key="5">
    <source>
        <dbReference type="ARBA" id="ARBA00022737"/>
    </source>
</evidence>
<keyword evidence="8" id="KW-0805">Transcription regulation</keyword>
<evidence type="ECO:0000313" key="15">
    <source>
        <dbReference type="Proteomes" id="UP000694388"/>
    </source>
</evidence>
<protein>
    <recommendedName>
        <fullName evidence="13">C2H2-type domain-containing protein</fullName>
    </recommendedName>
</protein>
<evidence type="ECO:0000256" key="9">
    <source>
        <dbReference type="ARBA" id="ARBA00023125"/>
    </source>
</evidence>
<evidence type="ECO:0000256" key="8">
    <source>
        <dbReference type="ARBA" id="ARBA00023015"/>
    </source>
</evidence>
<feature type="domain" description="C2H2-type" evidence="13">
    <location>
        <begin position="308"/>
        <end position="335"/>
    </location>
</feature>
<feature type="domain" description="C2H2-type" evidence="13">
    <location>
        <begin position="137"/>
        <end position="159"/>
    </location>
</feature>
<evidence type="ECO:0000313" key="14">
    <source>
        <dbReference type="Ensembl" id="ENSEBUP00000012623.1"/>
    </source>
</evidence>
<evidence type="ECO:0000256" key="10">
    <source>
        <dbReference type="ARBA" id="ARBA00023163"/>
    </source>
</evidence>
<name>A0A8C4QC73_EPTBU</name>
<evidence type="ECO:0000259" key="13">
    <source>
        <dbReference type="PROSITE" id="PS50157"/>
    </source>
</evidence>
<dbReference type="FunFam" id="3.30.160.60:FF:000690">
    <property type="entry name" value="Zinc finger protein 354C"/>
    <property type="match status" value="1"/>
</dbReference>
<feature type="domain" description="C2H2-type" evidence="13">
    <location>
        <begin position="168"/>
        <end position="195"/>
    </location>
</feature>
<comment type="subcellular location">
    <subcellularLocation>
        <location evidence="2">Nucleus</location>
    </subcellularLocation>
</comment>
<comment type="function">
    <text evidence="1">May be involved in transcriptional regulation.</text>
</comment>
<dbReference type="FunFam" id="3.30.160.60:FF:000240">
    <property type="entry name" value="Zinc finger protein 250"/>
    <property type="match status" value="1"/>
</dbReference>
<dbReference type="Ensembl" id="ENSEBUT00000013200.1">
    <property type="protein sequence ID" value="ENSEBUP00000012623.1"/>
    <property type="gene ID" value="ENSEBUG00000008025.1"/>
</dbReference>
<dbReference type="FunFam" id="3.30.160.60:FF:002343">
    <property type="entry name" value="Zinc finger protein 33A"/>
    <property type="match status" value="1"/>
</dbReference>
<keyword evidence="4" id="KW-0479">Metal-binding</keyword>
<dbReference type="Pfam" id="PF13465">
    <property type="entry name" value="zf-H2C2_2"/>
    <property type="match status" value="1"/>
</dbReference>
<evidence type="ECO:0000256" key="11">
    <source>
        <dbReference type="ARBA" id="ARBA00023242"/>
    </source>
</evidence>
<dbReference type="Gene3D" id="3.30.160.60">
    <property type="entry name" value="Classic Zinc Finger"/>
    <property type="match status" value="7"/>
</dbReference>
<evidence type="ECO:0000256" key="6">
    <source>
        <dbReference type="ARBA" id="ARBA00022771"/>
    </source>
</evidence>
<dbReference type="FunFam" id="3.30.160.60:FF:001370">
    <property type="entry name" value="Zinc finger protein"/>
    <property type="match status" value="1"/>
</dbReference>
<keyword evidence="9" id="KW-0238">DNA-binding</keyword>
<dbReference type="Pfam" id="PF00096">
    <property type="entry name" value="zf-C2H2"/>
    <property type="match status" value="4"/>
</dbReference>
<dbReference type="PROSITE" id="PS00028">
    <property type="entry name" value="ZINC_FINGER_C2H2_1"/>
    <property type="match status" value="6"/>
</dbReference>
<dbReference type="GO" id="GO:0008270">
    <property type="term" value="F:zinc ion binding"/>
    <property type="evidence" value="ECO:0007669"/>
    <property type="project" value="UniProtKB-KW"/>
</dbReference>
<feature type="domain" description="C2H2-type" evidence="13">
    <location>
        <begin position="196"/>
        <end position="223"/>
    </location>
</feature>
<comment type="similarity">
    <text evidence="3">Belongs to the krueppel C2H2-type zinc-finger protein family.</text>
</comment>
<evidence type="ECO:0000256" key="7">
    <source>
        <dbReference type="ARBA" id="ARBA00022833"/>
    </source>
</evidence>
<organism evidence="14 15">
    <name type="scientific">Eptatretus burgeri</name>
    <name type="common">Inshore hagfish</name>
    <dbReference type="NCBI Taxonomy" id="7764"/>
    <lineage>
        <taxon>Eukaryota</taxon>
        <taxon>Metazoa</taxon>
        <taxon>Chordata</taxon>
        <taxon>Craniata</taxon>
        <taxon>Vertebrata</taxon>
        <taxon>Cyclostomata</taxon>
        <taxon>Myxini</taxon>
        <taxon>Myxiniformes</taxon>
        <taxon>Myxinidae</taxon>
        <taxon>Eptatretinae</taxon>
        <taxon>Eptatretus</taxon>
    </lineage>
</organism>
<keyword evidence="11" id="KW-0539">Nucleus</keyword>
<keyword evidence="5" id="KW-0677">Repeat</keyword>
<evidence type="ECO:0000256" key="12">
    <source>
        <dbReference type="PROSITE-ProRule" id="PRU00042"/>
    </source>
</evidence>
<reference evidence="14" key="1">
    <citation type="submission" date="2025-08" db="UniProtKB">
        <authorList>
            <consortium name="Ensembl"/>
        </authorList>
    </citation>
    <scope>IDENTIFICATION</scope>
</reference>
<sequence>MDSTRARGSFASIPAWLEIQNLTEESLRAVITGLGIEILGALCARAEPVPARVRFCSLSARTFTSTMYTELCRYMESCLAGRGSERTVVPGLGKDAEEFGEPAEVLRIKIEDSDSVGPEEEGRDPDDGAERELLMKLFCTTCSRSFATKAGLKMHMKRHRPVSTDKKYKCPDCPFSTHNKSNFTTHTRIHTGERPFTCLVCGKGFNQSSTCQAHMRIHTGERPYVCTVCGKGFSELSQCQVHMRIHTGERPYSCNVCAKSFSDRSTLKRHMLTHTGEMPYICSVCSKAFSQSSSCKKHMRIHTGERPYTCTVCTKSFSVSSTLRQHMRIHTGEKPYSCSVCGKAFIQSASYQRHIQIHMR</sequence>
<evidence type="ECO:0000256" key="3">
    <source>
        <dbReference type="ARBA" id="ARBA00006991"/>
    </source>
</evidence>
<keyword evidence="10" id="KW-0804">Transcription</keyword>
<accession>A0A8C4QC73</accession>
<dbReference type="GO" id="GO:0006357">
    <property type="term" value="P:regulation of transcription by RNA polymerase II"/>
    <property type="evidence" value="ECO:0007669"/>
    <property type="project" value="UniProtKB-ARBA"/>
</dbReference>
<dbReference type="FunFam" id="3.30.160.60:FF:000912">
    <property type="entry name" value="Zinc finger protein 660"/>
    <property type="match status" value="1"/>
</dbReference>
<dbReference type="SUPFAM" id="SSF57667">
    <property type="entry name" value="beta-beta-alpha zinc fingers"/>
    <property type="match status" value="5"/>
</dbReference>
<dbReference type="PANTHER" id="PTHR24390:SF159">
    <property type="entry name" value="GROWTH FACTOR INDEPENDENT 1 TRANSCRIPTIONAL REPRESSOR"/>
    <property type="match status" value="1"/>
</dbReference>
<feature type="domain" description="C2H2-type" evidence="13">
    <location>
        <begin position="252"/>
        <end position="279"/>
    </location>
</feature>
<feature type="domain" description="C2H2-type" evidence="13">
    <location>
        <begin position="280"/>
        <end position="307"/>
    </location>
</feature>
<dbReference type="InterPro" id="IPR013087">
    <property type="entry name" value="Znf_C2H2_type"/>
</dbReference>
<dbReference type="PROSITE" id="PS50157">
    <property type="entry name" value="ZINC_FINGER_C2H2_2"/>
    <property type="match status" value="8"/>
</dbReference>
<dbReference type="GO" id="GO:0000978">
    <property type="term" value="F:RNA polymerase II cis-regulatory region sequence-specific DNA binding"/>
    <property type="evidence" value="ECO:0007669"/>
    <property type="project" value="TreeGrafter"/>
</dbReference>
<evidence type="ECO:0000256" key="1">
    <source>
        <dbReference type="ARBA" id="ARBA00003767"/>
    </source>
</evidence>
<feature type="domain" description="C2H2-type" evidence="13">
    <location>
        <begin position="336"/>
        <end position="360"/>
    </location>
</feature>
<dbReference type="Pfam" id="PF23611">
    <property type="entry name" value="zf-C2H2_16"/>
    <property type="match status" value="1"/>
</dbReference>
<dbReference type="PANTHER" id="PTHR24390">
    <property type="entry name" value="ZINC FINGER PROTEIN"/>
    <property type="match status" value="1"/>
</dbReference>
<dbReference type="FunFam" id="3.30.160.60:FF:001289">
    <property type="entry name" value="Zinc finger protein 574"/>
    <property type="match status" value="1"/>
</dbReference>
<evidence type="ECO:0000256" key="4">
    <source>
        <dbReference type="ARBA" id="ARBA00022723"/>
    </source>
</evidence>
<proteinExistence type="inferred from homology"/>
<dbReference type="GeneTree" id="ENSGT01150000286971"/>
<keyword evidence="6 12" id="KW-0863">Zinc-finger</keyword>
<dbReference type="InterPro" id="IPR036236">
    <property type="entry name" value="Znf_C2H2_sf"/>
</dbReference>
<dbReference type="SMART" id="SM00355">
    <property type="entry name" value="ZnF_C2H2"/>
    <property type="match status" value="8"/>
</dbReference>
<dbReference type="InterPro" id="IPR056438">
    <property type="entry name" value="Znf-C2H2_CTCF"/>
</dbReference>
<keyword evidence="15" id="KW-1185">Reference proteome</keyword>
<reference evidence="14" key="2">
    <citation type="submission" date="2025-09" db="UniProtKB">
        <authorList>
            <consortium name="Ensembl"/>
        </authorList>
    </citation>
    <scope>IDENTIFICATION</scope>
</reference>
<dbReference type="FunFam" id="3.30.160.60:FF:000097">
    <property type="entry name" value="Zinc finger protein"/>
    <property type="match status" value="1"/>
</dbReference>
<dbReference type="Pfam" id="PF13912">
    <property type="entry name" value="zf-C2H2_6"/>
    <property type="match status" value="1"/>
</dbReference>
<feature type="domain" description="C2H2-type" evidence="13">
    <location>
        <begin position="224"/>
        <end position="251"/>
    </location>
</feature>
<dbReference type="GO" id="GO:0003700">
    <property type="term" value="F:DNA-binding transcription factor activity"/>
    <property type="evidence" value="ECO:0007669"/>
    <property type="project" value="TreeGrafter"/>
</dbReference>
<keyword evidence="7" id="KW-0862">Zinc</keyword>
<evidence type="ECO:0000256" key="2">
    <source>
        <dbReference type="ARBA" id="ARBA00004123"/>
    </source>
</evidence>
<dbReference type="AlphaFoldDB" id="A0A8C4QC73"/>
<dbReference type="Proteomes" id="UP000694388">
    <property type="component" value="Unplaced"/>
</dbReference>
<dbReference type="GO" id="GO:0005634">
    <property type="term" value="C:nucleus"/>
    <property type="evidence" value="ECO:0007669"/>
    <property type="project" value="UniProtKB-SubCell"/>
</dbReference>